<protein>
    <submittedName>
        <fullName evidence="1">Uncharacterized protein</fullName>
    </submittedName>
</protein>
<keyword evidence="2" id="KW-1185">Reference proteome</keyword>
<reference evidence="1 2" key="1">
    <citation type="journal article" date="2020" name="Genomics">
        <title>Complete, high-quality genomes from long-read metagenomic sequencing of two wolf lichen thalli reveals enigmatic genome architecture.</title>
        <authorList>
            <person name="McKenzie S.K."/>
            <person name="Walston R.F."/>
            <person name="Allen J.L."/>
        </authorList>
    </citation>
    <scope>NUCLEOTIDE SEQUENCE [LARGE SCALE GENOMIC DNA]</scope>
    <source>
        <strain evidence="1">WasteWater2</strain>
    </source>
</reference>
<organism evidence="1 2">
    <name type="scientific">Letharia columbiana</name>
    <dbReference type="NCBI Taxonomy" id="112416"/>
    <lineage>
        <taxon>Eukaryota</taxon>
        <taxon>Fungi</taxon>
        <taxon>Dikarya</taxon>
        <taxon>Ascomycota</taxon>
        <taxon>Pezizomycotina</taxon>
        <taxon>Lecanoromycetes</taxon>
        <taxon>OSLEUM clade</taxon>
        <taxon>Lecanoromycetidae</taxon>
        <taxon>Lecanorales</taxon>
        <taxon>Lecanorineae</taxon>
        <taxon>Parmeliaceae</taxon>
        <taxon>Letharia</taxon>
    </lineage>
</organism>
<dbReference type="EMBL" id="JACCJC010000037">
    <property type="protein sequence ID" value="KAF6233506.1"/>
    <property type="molecule type" value="Genomic_DNA"/>
</dbReference>
<dbReference type="Proteomes" id="UP000578531">
    <property type="component" value="Unassembled WGS sequence"/>
</dbReference>
<gene>
    <name evidence="1" type="ORF">HO173_008279</name>
</gene>
<sequence>MPTDDLEIESLDENVLAEHNGQLGRLTVVEGEGEGWFILGRTCSAMAAVTAAQKS</sequence>
<comment type="caution">
    <text evidence="1">The sequence shown here is derived from an EMBL/GenBank/DDBJ whole genome shotgun (WGS) entry which is preliminary data.</text>
</comment>
<proteinExistence type="predicted"/>
<dbReference type="GeneID" id="59289935"/>
<dbReference type="RefSeq" id="XP_037162924.1">
    <property type="nucleotide sequence ID" value="XM_037310179.1"/>
</dbReference>
<accession>A0A8H6L2V8</accession>
<evidence type="ECO:0000313" key="2">
    <source>
        <dbReference type="Proteomes" id="UP000578531"/>
    </source>
</evidence>
<evidence type="ECO:0000313" key="1">
    <source>
        <dbReference type="EMBL" id="KAF6233506.1"/>
    </source>
</evidence>
<name>A0A8H6L2V8_9LECA</name>
<dbReference type="AlphaFoldDB" id="A0A8H6L2V8"/>